<feature type="region of interest" description="Disordered" evidence="1">
    <location>
        <begin position="1"/>
        <end position="21"/>
    </location>
</feature>
<evidence type="ECO:0000256" key="1">
    <source>
        <dbReference type="SAM" id="MobiDB-lite"/>
    </source>
</evidence>
<accession>A0ABS9QIJ4</accession>
<organism evidence="2 3">
    <name type="scientific">Mesorhizobium retamae</name>
    <dbReference type="NCBI Taxonomy" id="2912854"/>
    <lineage>
        <taxon>Bacteria</taxon>
        <taxon>Pseudomonadati</taxon>
        <taxon>Pseudomonadota</taxon>
        <taxon>Alphaproteobacteria</taxon>
        <taxon>Hyphomicrobiales</taxon>
        <taxon>Phyllobacteriaceae</taxon>
        <taxon>Mesorhizobium</taxon>
    </lineage>
</organism>
<sequence length="61" mass="6792">MPDAGKPQSLDGEPTSRRFGEKKIEKIAKIFKRLLTPEEAIPYMPLTNDSGDAAGDQEVRF</sequence>
<dbReference type="RefSeq" id="WP_239368183.1">
    <property type="nucleotide sequence ID" value="NZ_JAKREW010000022.1"/>
</dbReference>
<protein>
    <submittedName>
        <fullName evidence="2">Uncharacterized protein</fullName>
    </submittedName>
</protein>
<feature type="region of interest" description="Disordered" evidence="1">
    <location>
        <begin position="42"/>
        <end position="61"/>
    </location>
</feature>
<dbReference type="EMBL" id="JAKREW010000022">
    <property type="protein sequence ID" value="MCG7507230.1"/>
    <property type="molecule type" value="Genomic_DNA"/>
</dbReference>
<reference evidence="2 3" key="1">
    <citation type="submission" date="2022-02" db="EMBL/GenBank/DDBJ databases">
        <title>Draft genome sequence of Mezorhizobium retamae strain IRAMC:0171 isolated from Retama raetam nodules.</title>
        <authorList>
            <person name="Bengaied R."/>
            <person name="Sbissi I."/>
            <person name="Huber K."/>
            <person name="Ghodbane F."/>
            <person name="Nouioui I."/>
            <person name="Tarhouni M."/>
            <person name="Gtari M."/>
        </authorList>
    </citation>
    <scope>NUCLEOTIDE SEQUENCE [LARGE SCALE GENOMIC DNA]</scope>
    <source>
        <strain evidence="2 3">IRAMC:0171</strain>
    </source>
</reference>
<proteinExistence type="predicted"/>
<evidence type="ECO:0000313" key="2">
    <source>
        <dbReference type="EMBL" id="MCG7507230.1"/>
    </source>
</evidence>
<name>A0ABS9QIJ4_9HYPH</name>
<gene>
    <name evidence="2" type="ORF">L4923_19550</name>
</gene>
<evidence type="ECO:0000313" key="3">
    <source>
        <dbReference type="Proteomes" id="UP001201701"/>
    </source>
</evidence>
<comment type="caution">
    <text evidence="2">The sequence shown here is derived from an EMBL/GenBank/DDBJ whole genome shotgun (WGS) entry which is preliminary data.</text>
</comment>
<keyword evidence="3" id="KW-1185">Reference proteome</keyword>
<dbReference type="Proteomes" id="UP001201701">
    <property type="component" value="Unassembled WGS sequence"/>
</dbReference>